<evidence type="ECO:0000256" key="3">
    <source>
        <dbReference type="ARBA" id="ARBA00022729"/>
    </source>
</evidence>
<evidence type="ECO:0000313" key="8">
    <source>
        <dbReference type="EMBL" id="RHN05898.1"/>
    </source>
</evidence>
<dbReference type="EMBL" id="QRQM01000014">
    <property type="protein sequence ID" value="RHN05898.1"/>
    <property type="molecule type" value="Genomic_DNA"/>
</dbReference>
<dbReference type="InterPro" id="IPR012944">
    <property type="entry name" value="SusD_RagB_dom"/>
</dbReference>
<protein>
    <submittedName>
        <fullName evidence="8">Starch-binding outer membrane lipoprotein SusD</fullName>
    </submittedName>
</protein>
<dbReference type="NCBIfam" id="NF033071">
    <property type="entry name" value="SusD"/>
    <property type="match status" value="1"/>
</dbReference>
<comment type="similarity">
    <text evidence="2">Belongs to the SusD family.</text>
</comment>
<keyword evidence="8" id="KW-0449">Lipoprotein</keyword>
<dbReference type="SUPFAM" id="SSF48452">
    <property type="entry name" value="TPR-like"/>
    <property type="match status" value="1"/>
</dbReference>
<evidence type="ECO:0000256" key="5">
    <source>
        <dbReference type="ARBA" id="ARBA00023237"/>
    </source>
</evidence>
<evidence type="ECO:0000256" key="6">
    <source>
        <dbReference type="SAM" id="SignalP"/>
    </source>
</evidence>
<dbReference type="AlphaFoldDB" id="A0A3E4IN94"/>
<evidence type="ECO:0000313" key="9">
    <source>
        <dbReference type="Proteomes" id="UP000286003"/>
    </source>
</evidence>
<feature type="domain" description="RagB/SusD" evidence="7">
    <location>
        <begin position="413"/>
        <end position="562"/>
    </location>
</feature>
<reference evidence="8 9" key="1">
    <citation type="submission" date="2018-08" db="EMBL/GenBank/DDBJ databases">
        <title>A genome reference for cultivated species of the human gut microbiota.</title>
        <authorList>
            <person name="Zou Y."/>
            <person name="Xue W."/>
            <person name="Luo G."/>
        </authorList>
    </citation>
    <scope>NUCLEOTIDE SEQUENCE [LARGE SCALE GENOMIC DNA]</scope>
    <source>
        <strain evidence="8 9">AF31-23</strain>
    </source>
</reference>
<accession>A0A3E4IN94</accession>
<dbReference type="Pfam" id="PF07980">
    <property type="entry name" value="SusD_RagB"/>
    <property type="match status" value="1"/>
</dbReference>
<organism evidence="8 9">
    <name type="scientific">Bacteroides intestinalis</name>
    <dbReference type="NCBI Taxonomy" id="329854"/>
    <lineage>
        <taxon>Bacteria</taxon>
        <taxon>Pseudomonadati</taxon>
        <taxon>Bacteroidota</taxon>
        <taxon>Bacteroidia</taxon>
        <taxon>Bacteroidales</taxon>
        <taxon>Bacteroidaceae</taxon>
        <taxon>Bacteroides</taxon>
    </lineage>
</organism>
<feature type="signal peptide" evidence="6">
    <location>
        <begin position="1"/>
        <end position="25"/>
    </location>
</feature>
<dbReference type="Proteomes" id="UP000286003">
    <property type="component" value="Unassembled WGS sequence"/>
</dbReference>
<comment type="subcellular location">
    <subcellularLocation>
        <location evidence="1">Cell outer membrane</location>
    </subcellularLocation>
</comment>
<keyword evidence="3 6" id="KW-0732">Signal</keyword>
<dbReference type="Gene3D" id="1.25.40.390">
    <property type="match status" value="1"/>
</dbReference>
<dbReference type="PROSITE" id="PS51257">
    <property type="entry name" value="PROKAR_LIPOPROTEIN"/>
    <property type="match status" value="1"/>
</dbReference>
<keyword evidence="4" id="KW-0472">Membrane</keyword>
<dbReference type="GO" id="GO:0009279">
    <property type="term" value="C:cell outer membrane"/>
    <property type="evidence" value="ECO:0007669"/>
    <property type="project" value="UniProtKB-SubCell"/>
</dbReference>
<evidence type="ECO:0000256" key="2">
    <source>
        <dbReference type="ARBA" id="ARBA00006275"/>
    </source>
</evidence>
<keyword evidence="5" id="KW-0998">Cell outer membrane</keyword>
<proteinExistence type="inferred from homology"/>
<name>A0A3E4IN94_9BACE</name>
<evidence type="ECO:0000256" key="1">
    <source>
        <dbReference type="ARBA" id="ARBA00004442"/>
    </source>
</evidence>
<sequence>MHIKMKHIFLKTALAALLMGGVATSCINDLNISSIDPQSSSSYGDMELLAKIYSTLGLTGQKGPAGSGDISSDEGESGFYRTTFNLQELCTDECLWAWQTDPDIPQITNIDWTASSVRVQWAFQRLAFDVTLCNFYLTNTEDKAEDPDYKLYRAEVRFLRALHMWYFLDLWGKAPFKTTYDIYELPVEKAGKELYDWIDKELTEIEPDLAEVGAFNNSSNFGRADKGAAYMLHARLALNSAVYTKGAVKDYQKAIDYCDLLDGKYELSKTEKNGYTGYEQVFMADNDQNQQAMKEIILPIRQDGAKTKSYSGANYLVSSTRITGMPYMGTSNGWSCNFSRAALVKKFFPTIEDCPLATEKAPDGATEAEIIALDAAAGTATKDVQEKANDHRALFYSGCGGGLRKLQAEQIAGFNSGLAIVKWSNIRTDGAATSHNEFPDVDIPLIRYAEMYLTRAEAKFRLTGDPQQARADIEVLRSRAGASTPATITEQYIIDEWCREFYMEGRRRSDLIRFGLFTGDKYVWDFKGGVAEGKSVENFFNVYPIPADDINGNKNLTQNPRY</sequence>
<feature type="chain" id="PRO_5043182075" evidence="6">
    <location>
        <begin position="26"/>
        <end position="562"/>
    </location>
</feature>
<evidence type="ECO:0000256" key="4">
    <source>
        <dbReference type="ARBA" id="ARBA00023136"/>
    </source>
</evidence>
<comment type="caution">
    <text evidence="8">The sequence shown here is derived from an EMBL/GenBank/DDBJ whole genome shotgun (WGS) entry which is preliminary data.</text>
</comment>
<dbReference type="Gene3D" id="1.10.3780.10">
    <property type="entry name" value="SusD-like"/>
    <property type="match status" value="1"/>
</dbReference>
<dbReference type="CDD" id="cd08977">
    <property type="entry name" value="SusD"/>
    <property type="match status" value="1"/>
</dbReference>
<gene>
    <name evidence="8" type="primary">susD</name>
    <name evidence="8" type="ORF">DWZ32_13065</name>
</gene>
<dbReference type="Gene3D" id="1.25.40.10">
    <property type="entry name" value="Tetratricopeptide repeat domain"/>
    <property type="match status" value="1"/>
</dbReference>
<evidence type="ECO:0000259" key="7">
    <source>
        <dbReference type="Pfam" id="PF07980"/>
    </source>
</evidence>
<dbReference type="InterPro" id="IPR011990">
    <property type="entry name" value="TPR-like_helical_dom_sf"/>
</dbReference>